<comment type="caution">
    <text evidence="1">The sequence shown here is derived from an EMBL/GenBank/DDBJ whole genome shotgun (WGS) entry which is preliminary data.</text>
</comment>
<proteinExistence type="predicted"/>
<keyword evidence="2" id="KW-1185">Reference proteome</keyword>
<evidence type="ECO:0000313" key="2">
    <source>
        <dbReference type="Proteomes" id="UP000215506"/>
    </source>
</evidence>
<sequence>MAHSDDVTLWQHLAEESKAGRLDLDPSVAQDCLKACEDQLNVYRECRGMLQDMKTVTGLGDFPAADQLAKMLGAKAIGGEGDFDTAFRDHIEVLQLIRDTIKHSVDRLVDHDQQNAGTIAGSENH</sequence>
<reference evidence="1 2" key="1">
    <citation type="submission" date="2017-07" db="EMBL/GenBank/DDBJ databases">
        <title>First draft Genome Sequence of Nocardia cerradoensis isolated from human infection.</title>
        <authorList>
            <person name="Carrasco G."/>
        </authorList>
    </citation>
    <scope>NUCLEOTIDE SEQUENCE [LARGE SCALE GENOMIC DNA]</scope>
    <source>
        <strain evidence="1 2">CNM20130759</strain>
    </source>
</reference>
<accession>A0A231H7B3</accession>
<evidence type="ECO:0000313" key="1">
    <source>
        <dbReference type="EMBL" id="OXR44824.1"/>
    </source>
</evidence>
<dbReference type="EMBL" id="NGAF01000005">
    <property type="protein sequence ID" value="OXR44824.1"/>
    <property type="molecule type" value="Genomic_DNA"/>
</dbReference>
<dbReference type="AlphaFoldDB" id="A0A231H7B3"/>
<organism evidence="1 2">
    <name type="scientific">Nocardia cerradoensis</name>
    <dbReference type="NCBI Taxonomy" id="85688"/>
    <lineage>
        <taxon>Bacteria</taxon>
        <taxon>Bacillati</taxon>
        <taxon>Actinomycetota</taxon>
        <taxon>Actinomycetes</taxon>
        <taxon>Mycobacteriales</taxon>
        <taxon>Nocardiaceae</taxon>
        <taxon>Nocardia</taxon>
    </lineage>
</organism>
<protein>
    <submittedName>
        <fullName evidence="1">Uncharacterized protein</fullName>
    </submittedName>
</protein>
<dbReference type="Proteomes" id="UP000215506">
    <property type="component" value="Unassembled WGS sequence"/>
</dbReference>
<dbReference type="RefSeq" id="WP_094025499.1">
    <property type="nucleotide sequence ID" value="NZ_NGAF01000005.1"/>
</dbReference>
<gene>
    <name evidence="1" type="ORF">B7C42_02778</name>
</gene>
<name>A0A231H7B3_9NOCA</name>